<name>A0A502G1D4_9SPHN</name>
<comment type="caution">
    <text evidence="2">The sequence shown here is derived from an EMBL/GenBank/DDBJ whole genome shotgun (WGS) entry which is preliminary data.</text>
</comment>
<dbReference type="Proteomes" id="UP000319931">
    <property type="component" value="Unassembled WGS sequence"/>
</dbReference>
<gene>
    <name evidence="2" type="ORF">EAH76_10920</name>
</gene>
<dbReference type="EMBL" id="RCZC01000002">
    <property type="protein sequence ID" value="TPG55076.1"/>
    <property type="molecule type" value="Genomic_DNA"/>
</dbReference>
<evidence type="ECO:0000256" key="1">
    <source>
        <dbReference type="SAM" id="MobiDB-lite"/>
    </source>
</evidence>
<organism evidence="2 3">
    <name type="scientific">Sphingomonas glacialis</name>
    <dbReference type="NCBI Taxonomy" id="658225"/>
    <lineage>
        <taxon>Bacteria</taxon>
        <taxon>Pseudomonadati</taxon>
        <taxon>Pseudomonadota</taxon>
        <taxon>Alphaproteobacteria</taxon>
        <taxon>Sphingomonadales</taxon>
        <taxon>Sphingomonadaceae</taxon>
        <taxon>Sphingomonas</taxon>
    </lineage>
</organism>
<sequence>MSTITTRRDQRDTAAAARRVGGYQELVRLANERRHSEGSTVTRDATTGRWGVRPDRKAD</sequence>
<evidence type="ECO:0000313" key="2">
    <source>
        <dbReference type="EMBL" id="TPG55076.1"/>
    </source>
</evidence>
<protein>
    <submittedName>
        <fullName evidence="2">Uncharacterized protein</fullName>
    </submittedName>
</protein>
<keyword evidence="3" id="KW-1185">Reference proteome</keyword>
<dbReference type="OrthoDB" id="7478781at2"/>
<evidence type="ECO:0000313" key="3">
    <source>
        <dbReference type="Proteomes" id="UP000319931"/>
    </source>
</evidence>
<dbReference type="AlphaFoldDB" id="A0A502G1D4"/>
<feature type="region of interest" description="Disordered" evidence="1">
    <location>
        <begin position="33"/>
        <end position="59"/>
    </location>
</feature>
<proteinExistence type="predicted"/>
<accession>A0A502G1D4</accession>
<reference evidence="2 3" key="1">
    <citation type="journal article" date="2019" name="Environ. Microbiol.">
        <title>Species interactions and distinct microbial communities in high Arctic permafrost affected cryosols are associated with the CH4 and CO2 gas fluxes.</title>
        <authorList>
            <person name="Altshuler I."/>
            <person name="Hamel J."/>
            <person name="Turney S."/>
            <person name="Magnuson E."/>
            <person name="Levesque R."/>
            <person name="Greer C."/>
            <person name="Whyte L.G."/>
        </authorList>
    </citation>
    <scope>NUCLEOTIDE SEQUENCE [LARGE SCALE GENOMIC DNA]</scope>
    <source>
        <strain evidence="2 3">E6.1</strain>
    </source>
</reference>
<dbReference type="RefSeq" id="WP_140850212.1">
    <property type="nucleotide sequence ID" value="NZ_RCZC01000002.1"/>
</dbReference>